<gene>
    <name evidence="3" type="ORF">I5677_05770</name>
</gene>
<evidence type="ECO:0000313" key="4">
    <source>
        <dbReference type="Proteomes" id="UP000623269"/>
    </source>
</evidence>
<evidence type="ECO:0000313" key="3">
    <source>
        <dbReference type="EMBL" id="MBH1940404.1"/>
    </source>
</evidence>
<dbReference type="RefSeq" id="WP_197660626.1">
    <property type="nucleotide sequence ID" value="NZ_JAEAGR010000004.1"/>
</dbReference>
<proteinExistence type="predicted"/>
<accession>A0A8J7GYA8</accession>
<keyword evidence="1" id="KW-0175">Coiled coil</keyword>
<dbReference type="Pfam" id="PF12773">
    <property type="entry name" value="DZR"/>
    <property type="match status" value="1"/>
</dbReference>
<name>A0A8J7GYA8_9FIRM</name>
<feature type="domain" description="DZANK-type" evidence="2">
    <location>
        <begin position="95"/>
        <end position="150"/>
    </location>
</feature>
<evidence type="ECO:0000256" key="1">
    <source>
        <dbReference type="SAM" id="Coils"/>
    </source>
</evidence>
<dbReference type="EMBL" id="JAEAGR010000004">
    <property type="protein sequence ID" value="MBH1940404.1"/>
    <property type="molecule type" value="Genomic_DNA"/>
</dbReference>
<dbReference type="AlphaFoldDB" id="A0A8J7GYA8"/>
<dbReference type="InterPro" id="IPR025874">
    <property type="entry name" value="DZR"/>
</dbReference>
<evidence type="ECO:0000259" key="2">
    <source>
        <dbReference type="Pfam" id="PF12773"/>
    </source>
</evidence>
<sequence length="154" mass="17162">MEFFEKIGEKISTRGKDVAKKAKDMTEIAKLNSKIRDNEGKLKELQLQIGKKFFETNKNNPPVEYMELFQNIINIQATIDNYREEIHSIKGTRVCIKCGTEIPGDSAFCPACGTKNVIVNVTYTAVATDSFCPNCGVGTTDDTIYCSNCGFKVK</sequence>
<dbReference type="Proteomes" id="UP000623269">
    <property type="component" value="Unassembled WGS sequence"/>
</dbReference>
<protein>
    <submittedName>
        <fullName evidence="3">Zinc ribbon domain-containing protein</fullName>
    </submittedName>
</protein>
<reference evidence="3" key="1">
    <citation type="submission" date="2020-12" db="EMBL/GenBank/DDBJ databases">
        <title>M. sibirica DSM 26468T genome.</title>
        <authorList>
            <person name="Thieme N."/>
            <person name="Rettenmaier R."/>
            <person name="Zverlov V."/>
            <person name="Liebl W."/>
        </authorList>
    </citation>
    <scope>NUCLEOTIDE SEQUENCE</scope>
    <source>
        <strain evidence="3">DSM 26468</strain>
    </source>
</reference>
<keyword evidence="4" id="KW-1185">Reference proteome</keyword>
<organism evidence="3 4">
    <name type="scientific">Mobilitalea sibirica</name>
    <dbReference type="NCBI Taxonomy" id="1462919"/>
    <lineage>
        <taxon>Bacteria</taxon>
        <taxon>Bacillati</taxon>
        <taxon>Bacillota</taxon>
        <taxon>Clostridia</taxon>
        <taxon>Lachnospirales</taxon>
        <taxon>Lachnospiraceae</taxon>
        <taxon>Mobilitalea</taxon>
    </lineage>
</organism>
<comment type="caution">
    <text evidence="3">The sequence shown here is derived from an EMBL/GenBank/DDBJ whole genome shotgun (WGS) entry which is preliminary data.</text>
</comment>
<feature type="coiled-coil region" evidence="1">
    <location>
        <begin position="28"/>
        <end position="85"/>
    </location>
</feature>